<evidence type="ECO:0000313" key="1">
    <source>
        <dbReference type="EMBL" id="UOQ72803.1"/>
    </source>
</evidence>
<gene>
    <name evidence="1" type="ORF">MUN79_02070</name>
</gene>
<dbReference type="KEGG" id="hcu:MUN79_02070"/>
<dbReference type="Proteomes" id="UP000831796">
    <property type="component" value="Chromosome"/>
</dbReference>
<dbReference type="AlphaFoldDB" id="A0A8T9QD93"/>
<dbReference type="RefSeq" id="WP_244676161.1">
    <property type="nucleotide sequence ID" value="NZ_CP095046.1"/>
</dbReference>
<accession>A0A8T9QD93</accession>
<organism evidence="1 2">
    <name type="scientific">Hymenobacter cellulosilyticus</name>
    <dbReference type="NCBI Taxonomy" id="2932248"/>
    <lineage>
        <taxon>Bacteria</taxon>
        <taxon>Pseudomonadati</taxon>
        <taxon>Bacteroidota</taxon>
        <taxon>Cytophagia</taxon>
        <taxon>Cytophagales</taxon>
        <taxon>Hymenobacteraceae</taxon>
        <taxon>Hymenobacter</taxon>
    </lineage>
</organism>
<proteinExistence type="predicted"/>
<name>A0A8T9QD93_9BACT</name>
<dbReference type="EMBL" id="CP095046">
    <property type="protein sequence ID" value="UOQ72803.1"/>
    <property type="molecule type" value="Genomic_DNA"/>
</dbReference>
<evidence type="ECO:0000313" key="2">
    <source>
        <dbReference type="Proteomes" id="UP000831796"/>
    </source>
</evidence>
<sequence length="53" mass="5788">MGLSTAAMFRGARTYMESEGFVALHNLPHIGSITSACQNTDTLFTLINRDNVI</sequence>
<protein>
    <submittedName>
        <fullName evidence="1">Uncharacterized protein</fullName>
    </submittedName>
</protein>
<reference evidence="1" key="1">
    <citation type="submission" date="2022-04" db="EMBL/GenBank/DDBJ databases">
        <title>Hymenobacter sp. isolated from the air.</title>
        <authorList>
            <person name="Won M."/>
            <person name="Lee C.-M."/>
            <person name="Woen H.-Y."/>
            <person name="Kwon S.-W."/>
        </authorList>
    </citation>
    <scope>NUCLEOTIDE SEQUENCE</scope>
    <source>
        <strain evidence="1">5116S-3</strain>
    </source>
</reference>
<keyword evidence="2" id="KW-1185">Reference proteome</keyword>